<dbReference type="SUPFAM" id="SSF57756">
    <property type="entry name" value="Retrovirus zinc finger-like domains"/>
    <property type="match status" value="1"/>
</dbReference>
<proteinExistence type="inferred from homology"/>
<dbReference type="InterPro" id="IPR054722">
    <property type="entry name" value="PolX-like_BBD"/>
</dbReference>
<dbReference type="GO" id="GO:0010283">
    <property type="term" value="F:pinoresinol reductase activity"/>
    <property type="evidence" value="ECO:0007669"/>
    <property type="project" value="UniProtKB-ARBA"/>
</dbReference>
<dbReference type="GO" id="GO:0003676">
    <property type="term" value="F:nucleic acid binding"/>
    <property type="evidence" value="ECO:0007669"/>
    <property type="project" value="InterPro"/>
</dbReference>
<evidence type="ECO:0000256" key="1">
    <source>
        <dbReference type="ARBA" id="ARBA00005725"/>
    </source>
</evidence>
<evidence type="ECO:0000313" key="6">
    <source>
        <dbReference type="Proteomes" id="UP000655225"/>
    </source>
</evidence>
<dbReference type="PROSITE" id="PS50158">
    <property type="entry name" value="ZF_CCHC"/>
    <property type="match status" value="1"/>
</dbReference>
<evidence type="ECO:0000313" key="5">
    <source>
        <dbReference type="EMBL" id="KAF8400920.1"/>
    </source>
</evidence>
<dbReference type="InterPro" id="IPR036875">
    <property type="entry name" value="Znf_CCHC_sf"/>
</dbReference>
<keyword evidence="6" id="KW-1185">Reference proteome</keyword>
<dbReference type="AlphaFoldDB" id="A0A834Z7S8"/>
<name>A0A834Z7S8_TETSI</name>
<dbReference type="Pfam" id="PF14223">
    <property type="entry name" value="Retrotran_gag_2"/>
    <property type="match status" value="1"/>
</dbReference>
<protein>
    <recommendedName>
        <fullName evidence="4">CCHC-type domain-containing protein</fullName>
    </recommendedName>
</protein>
<keyword evidence="2" id="KW-0479">Metal-binding</keyword>
<dbReference type="Pfam" id="PF00098">
    <property type="entry name" value="zf-CCHC"/>
    <property type="match status" value="1"/>
</dbReference>
<dbReference type="PANTHER" id="PTHR43349">
    <property type="entry name" value="PINORESINOL REDUCTASE-RELATED"/>
    <property type="match status" value="1"/>
</dbReference>
<dbReference type="InterPro" id="IPR036291">
    <property type="entry name" value="NAD(P)-bd_dom_sf"/>
</dbReference>
<dbReference type="InterPro" id="IPR008030">
    <property type="entry name" value="NmrA-like"/>
</dbReference>
<dbReference type="InterPro" id="IPR050608">
    <property type="entry name" value="NmrA-type/Isoflavone_red_sf"/>
</dbReference>
<dbReference type="OrthoDB" id="419598at2759"/>
<organism evidence="5 6">
    <name type="scientific">Tetracentron sinense</name>
    <name type="common">Spur-leaf</name>
    <dbReference type="NCBI Taxonomy" id="13715"/>
    <lineage>
        <taxon>Eukaryota</taxon>
        <taxon>Viridiplantae</taxon>
        <taxon>Streptophyta</taxon>
        <taxon>Embryophyta</taxon>
        <taxon>Tracheophyta</taxon>
        <taxon>Spermatophyta</taxon>
        <taxon>Magnoliopsida</taxon>
        <taxon>Trochodendrales</taxon>
        <taxon>Trochodendraceae</taxon>
        <taxon>Tetracentron</taxon>
    </lineage>
</organism>
<dbReference type="InterPro" id="IPR001878">
    <property type="entry name" value="Znf_CCHC"/>
</dbReference>
<dbReference type="Gene3D" id="4.10.60.10">
    <property type="entry name" value="Zinc finger, CCHC-type"/>
    <property type="match status" value="1"/>
</dbReference>
<dbReference type="Pfam" id="PF05368">
    <property type="entry name" value="NmrA"/>
    <property type="match status" value="1"/>
</dbReference>
<comment type="similarity">
    <text evidence="1">Belongs to the NmrA-type oxidoreductase family. Isoflavone reductase subfamily.</text>
</comment>
<evidence type="ECO:0000259" key="4">
    <source>
        <dbReference type="PROSITE" id="PS50158"/>
    </source>
</evidence>
<evidence type="ECO:0000256" key="3">
    <source>
        <dbReference type="SAM" id="MobiDB-lite"/>
    </source>
</evidence>
<dbReference type="PANTHER" id="PTHR43349:SF4">
    <property type="entry name" value="PINORESINOL REDUCTASE 1-RELATED"/>
    <property type="match status" value="1"/>
</dbReference>
<dbReference type="SUPFAM" id="SSF51735">
    <property type="entry name" value="NAD(P)-binding Rossmann-fold domains"/>
    <property type="match status" value="1"/>
</dbReference>
<dbReference type="Proteomes" id="UP000655225">
    <property type="component" value="Unassembled WGS sequence"/>
</dbReference>
<dbReference type="Pfam" id="PF22936">
    <property type="entry name" value="Pol_BBD"/>
    <property type="match status" value="1"/>
</dbReference>
<feature type="domain" description="CCHC-type" evidence="4">
    <location>
        <begin position="108"/>
        <end position="123"/>
    </location>
</feature>
<dbReference type="GO" id="GO:0008270">
    <property type="term" value="F:zinc ion binding"/>
    <property type="evidence" value="ECO:0007669"/>
    <property type="project" value="UniProtKB-KW"/>
</dbReference>
<comment type="caution">
    <text evidence="5">The sequence shown here is derived from an EMBL/GenBank/DDBJ whole genome shotgun (WGS) entry which is preliminary data.</text>
</comment>
<gene>
    <name evidence="5" type="ORF">HHK36_014223</name>
</gene>
<keyword evidence="2" id="KW-0863">Zinc-finger</keyword>
<reference evidence="5 6" key="1">
    <citation type="submission" date="2020-04" db="EMBL/GenBank/DDBJ databases">
        <title>Plant Genome Project.</title>
        <authorList>
            <person name="Zhang R.-G."/>
        </authorList>
    </citation>
    <scope>NUCLEOTIDE SEQUENCE [LARGE SCALE GENOMIC DNA]</scope>
    <source>
        <strain evidence="5">YNK0</strain>
        <tissue evidence="5">Leaf</tissue>
    </source>
</reference>
<dbReference type="EMBL" id="JABCRI010000009">
    <property type="protein sequence ID" value="KAF8400920.1"/>
    <property type="molecule type" value="Genomic_DNA"/>
</dbReference>
<dbReference type="Gene3D" id="3.40.50.720">
    <property type="entry name" value="NAD(P)-binding Rossmann-like Domain"/>
    <property type="match status" value="1"/>
</dbReference>
<dbReference type="GO" id="GO:0044550">
    <property type="term" value="P:secondary metabolite biosynthetic process"/>
    <property type="evidence" value="ECO:0007669"/>
    <property type="project" value="UniProtKB-ARBA"/>
</dbReference>
<evidence type="ECO:0000256" key="2">
    <source>
        <dbReference type="PROSITE-ProRule" id="PRU00047"/>
    </source>
</evidence>
<keyword evidence="2" id="KW-0862">Zinc</keyword>
<feature type="region of interest" description="Disordered" evidence="3">
    <location>
        <begin position="73"/>
        <end position="105"/>
    </location>
</feature>
<accession>A0A834Z7S8</accession>
<sequence>MQNILNQLSAMKMSLEEELKTLLLLSCMPDNWENLVAAVSNAEPEGGLTFAYVTDRLLNEEIRRKSNPTEFLKSKALAMEERGRSVNRSHQGRDKSKGRSKSRRGKIKCYHCEKLGHMKKECRIIKREQSGKESERHKDSTDVVSNGDDVILVGETLEECLLTSSTLEWIVDCGASYHATSCRENFISYNSRIYGIIRMGNQSTSNIIGMVHGPLSSHTYERERERERERYMKDRILIIGATGYLGRRLVKTSLALGIPTYCLYRPEVASDVEKVQMLIGFKLQGAHLLKGSFEDHESLVSALKQVDVVISAVAGNHIKNAILEQLKLIQAIKEVGTIKVENFMPPTDHVVIYGKGGKKCIWNDEDDMAMYTMLAVDDPRTLNKTLYIRPPVNLMTQT</sequence>